<dbReference type="InterPro" id="IPR051261">
    <property type="entry name" value="NLR"/>
</dbReference>
<dbReference type="PANTHER" id="PTHR24106">
    <property type="entry name" value="NACHT, LRR AND CARD DOMAINS-CONTAINING"/>
    <property type="match status" value="1"/>
</dbReference>
<keyword evidence="2" id="KW-0677">Repeat</keyword>
<sequence>METQNVDRHRLISLLHCLHELHDRKSLSDATRSMTEIDLSLTRLSLPDCSAISWILLQREEPVETLNLFGCGIGTEEMKRLQPGLHRCKELLLSHNEIGDSGLRLLADGMLGREGSLETLALYQCSLTDKSGSSLSVILKANTGLKILELSGNKIRDSGLRLLADGMLGREGSLETLE</sequence>
<reference evidence="4" key="1">
    <citation type="submission" date="2025-08" db="UniProtKB">
        <authorList>
            <consortium name="RefSeq"/>
        </authorList>
    </citation>
    <scope>IDENTIFICATION</scope>
    <source>
        <tissue evidence="4">Sperm</tissue>
    </source>
</reference>
<dbReference type="Proteomes" id="UP001318040">
    <property type="component" value="Unplaced"/>
</dbReference>
<keyword evidence="3" id="KW-1185">Reference proteome</keyword>
<name>A0AAJ7SKA8_PETMA</name>
<evidence type="ECO:0000313" key="4">
    <source>
        <dbReference type="RefSeq" id="XP_032800669.1"/>
    </source>
</evidence>
<dbReference type="Gene3D" id="3.80.10.10">
    <property type="entry name" value="Ribonuclease Inhibitor"/>
    <property type="match status" value="1"/>
</dbReference>
<proteinExistence type="predicted"/>
<dbReference type="RefSeq" id="XP_032800669.1">
    <property type="nucleotide sequence ID" value="XM_032944778.1"/>
</dbReference>
<evidence type="ECO:0000256" key="2">
    <source>
        <dbReference type="ARBA" id="ARBA00022737"/>
    </source>
</evidence>
<gene>
    <name evidence="4" type="primary">LOC116937621</name>
</gene>
<organism evidence="3 4">
    <name type="scientific">Petromyzon marinus</name>
    <name type="common">Sea lamprey</name>
    <dbReference type="NCBI Taxonomy" id="7757"/>
    <lineage>
        <taxon>Eukaryota</taxon>
        <taxon>Metazoa</taxon>
        <taxon>Chordata</taxon>
        <taxon>Craniata</taxon>
        <taxon>Vertebrata</taxon>
        <taxon>Cyclostomata</taxon>
        <taxon>Hyperoartia</taxon>
        <taxon>Petromyzontiformes</taxon>
        <taxon>Petromyzontidae</taxon>
        <taxon>Petromyzon</taxon>
    </lineage>
</organism>
<dbReference type="SUPFAM" id="SSF52047">
    <property type="entry name" value="RNI-like"/>
    <property type="match status" value="1"/>
</dbReference>
<evidence type="ECO:0000313" key="3">
    <source>
        <dbReference type="Proteomes" id="UP001318040"/>
    </source>
</evidence>
<dbReference type="Pfam" id="PF13516">
    <property type="entry name" value="LRR_6"/>
    <property type="match status" value="2"/>
</dbReference>
<protein>
    <submittedName>
        <fullName evidence="4">Ribonuclease inhibitor-like</fullName>
    </submittedName>
</protein>
<dbReference type="KEGG" id="pmrn:116937621"/>
<dbReference type="AlphaFoldDB" id="A0AAJ7SKA8"/>
<dbReference type="SMART" id="SM00368">
    <property type="entry name" value="LRR_RI"/>
    <property type="match status" value="3"/>
</dbReference>
<accession>A0AAJ7SKA8</accession>
<keyword evidence="1" id="KW-0433">Leucine-rich repeat</keyword>
<dbReference type="InterPro" id="IPR032675">
    <property type="entry name" value="LRR_dom_sf"/>
</dbReference>
<dbReference type="InterPro" id="IPR001611">
    <property type="entry name" value="Leu-rich_rpt"/>
</dbReference>
<evidence type="ECO:0000256" key="1">
    <source>
        <dbReference type="ARBA" id="ARBA00022614"/>
    </source>
</evidence>